<dbReference type="Proteomes" id="UP000078237">
    <property type="component" value="Unassembled WGS sequence"/>
</dbReference>
<evidence type="ECO:0000256" key="5">
    <source>
        <dbReference type="SAM" id="Phobius"/>
    </source>
</evidence>
<feature type="transmembrane region" description="Helical" evidence="5">
    <location>
        <begin position="367"/>
        <end position="386"/>
    </location>
</feature>
<reference evidence="7 8" key="1">
    <citation type="journal article" date="2016" name="Genome Announc.">
        <title>Genome Sequence of Madurella mycetomatis mm55, Isolated from a Human Mycetoma Case in Sudan.</title>
        <authorList>
            <person name="Smit S."/>
            <person name="Derks M.F."/>
            <person name="Bervoets S."/>
            <person name="Fahal A."/>
            <person name="van Leeuwen W."/>
            <person name="van Belkum A."/>
            <person name="van de Sande W.W."/>
        </authorList>
    </citation>
    <scope>NUCLEOTIDE SEQUENCE [LARGE SCALE GENOMIC DNA]</scope>
    <source>
        <strain evidence="8">mm55</strain>
    </source>
</reference>
<dbReference type="InterPro" id="IPR020846">
    <property type="entry name" value="MFS_dom"/>
</dbReference>
<name>A0A175W9U0_9PEZI</name>
<dbReference type="AlphaFoldDB" id="A0A175W9U0"/>
<evidence type="ECO:0000256" key="2">
    <source>
        <dbReference type="ARBA" id="ARBA00022692"/>
    </source>
</evidence>
<dbReference type="Gene3D" id="1.20.1250.20">
    <property type="entry name" value="MFS general substrate transporter like domains"/>
    <property type="match status" value="2"/>
</dbReference>
<feature type="domain" description="Major facilitator superfamily (MFS) profile" evidence="6">
    <location>
        <begin position="1"/>
        <end position="391"/>
    </location>
</feature>
<dbReference type="OrthoDB" id="440553at2759"/>
<sequence>MSSIVFRAFQGVGGSGQYSLVFVILVQIVPMDKLGMCTGILSSCFALASLLGPILGGVISDNTTWRWIFWLNVPGATLAVLLLSIFMESPKSSKEIRRSLKSMDVLGALLSLAWAIPLIFALQEGGQAYPWNGGVIIGTLVAGIAMLLLFAAWQVWTYRRGTIDTLLPMGLFKRPKVALVFGQRFQYVNYETATRAGILLLPLTLSSPIMSVFGGAMANKHRLCAPVIHLAGACLNMVGAILMSTVSVGTSVSNAQFGYQVIIGTGFGFVMPSLMYLIKLEVEEKDLAGAMGVANMGRTLGGCIGLAIGGSLFRDRLDRDLPTLLDEEQLERLMTSSAQVVSTLSTAERERLGEIYGEAFNLQFRGMIAFAVLSVCLGGWMLYLYLGRTAEYQDAVTAPDVAMAES</sequence>
<dbReference type="InterPro" id="IPR036259">
    <property type="entry name" value="MFS_trans_sf"/>
</dbReference>
<feature type="transmembrane region" description="Helical" evidence="5">
    <location>
        <begin position="105"/>
        <end position="123"/>
    </location>
</feature>
<evidence type="ECO:0000256" key="1">
    <source>
        <dbReference type="ARBA" id="ARBA00004141"/>
    </source>
</evidence>
<dbReference type="InterPro" id="IPR011701">
    <property type="entry name" value="MFS"/>
</dbReference>
<proteinExistence type="predicted"/>
<dbReference type="EMBL" id="LCTW02000079">
    <property type="protein sequence ID" value="KXX79714.1"/>
    <property type="molecule type" value="Genomic_DNA"/>
</dbReference>
<feature type="transmembrane region" description="Helical" evidence="5">
    <location>
        <begin position="6"/>
        <end position="26"/>
    </location>
</feature>
<evidence type="ECO:0000259" key="6">
    <source>
        <dbReference type="PROSITE" id="PS50850"/>
    </source>
</evidence>
<comment type="subcellular location">
    <subcellularLocation>
        <location evidence="1">Membrane</location>
        <topology evidence="1">Multi-pass membrane protein</topology>
    </subcellularLocation>
</comment>
<feature type="transmembrane region" description="Helical" evidence="5">
    <location>
        <begin position="135"/>
        <end position="156"/>
    </location>
</feature>
<dbReference type="VEuPathDB" id="FungiDB:MMYC01_203788"/>
<evidence type="ECO:0000313" key="8">
    <source>
        <dbReference type="Proteomes" id="UP000078237"/>
    </source>
</evidence>
<organism evidence="7 8">
    <name type="scientific">Madurella mycetomatis</name>
    <dbReference type="NCBI Taxonomy" id="100816"/>
    <lineage>
        <taxon>Eukaryota</taxon>
        <taxon>Fungi</taxon>
        <taxon>Dikarya</taxon>
        <taxon>Ascomycota</taxon>
        <taxon>Pezizomycotina</taxon>
        <taxon>Sordariomycetes</taxon>
        <taxon>Sordariomycetidae</taxon>
        <taxon>Sordariales</taxon>
        <taxon>Sordariales incertae sedis</taxon>
        <taxon>Madurella</taxon>
    </lineage>
</organism>
<dbReference type="PANTHER" id="PTHR23501:SF43">
    <property type="entry name" value="MULTIDRUG TRANSPORTER, PUTATIVE (AFU_ORTHOLOGUE AFUA_6G03040)-RELATED"/>
    <property type="match status" value="1"/>
</dbReference>
<dbReference type="PRINTS" id="PR01036">
    <property type="entry name" value="TCRTETB"/>
</dbReference>
<keyword evidence="3 5" id="KW-1133">Transmembrane helix</keyword>
<dbReference type="STRING" id="100816.A0A175W9U0"/>
<gene>
    <name evidence="7" type="ORF">MMYC01_203788</name>
</gene>
<keyword evidence="2 5" id="KW-0812">Transmembrane</keyword>
<feature type="transmembrane region" description="Helical" evidence="5">
    <location>
        <begin position="65"/>
        <end position="85"/>
    </location>
</feature>
<dbReference type="GO" id="GO:0005886">
    <property type="term" value="C:plasma membrane"/>
    <property type="evidence" value="ECO:0007669"/>
    <property type="project" value="TreeGrafter"/>
</dbReference>
<feature type="transmembrane region" description="Helical" evidence="5">
    <location>
        <begin position="257"/>
        <end position="278"/>
    </location>
</feature>
<dbReference type="Pfam" id="PF07690">
    <property type="entry name" value="MFS_1"/>
    <property type="match status" value="1"/>
</dbReference>
<protein>
    <submittedName>
        <fullName evidence="7">Vacuolar basic amino acid transporter 5</fullName>
    </submittedName>
</protein>
<evidence type="ECO:0000313" key="7">
    <source>
        <dbReference type="EMBL" id="KXX79714.1"/>
    </source>
</evidence>
<evidence type="ECO:0000256" key="3">
    <source>
        <dbReference type="ARBA" id="ARBA00022989"/>
    </source>
</evidence>
<dbReference type="SUPFAM" id="SSF103473">
    <property type="entry name" value="MFS general substrate transporter"/>
    <property type="match status" value="1"/>
</dbReference>
<evidence type="ECO:0000256" key="4">
    <source>
        <dbReference type="ARBA" id="ARBA00023136"/>
    </source>
</evidence>
<accession>A0A175W9U0</accession>
<comment type="caution">
    <text evidence="7">The sequence shown here is derived from an EMBL/GenBank/DDBJ whole genome shotgun (WGS) entry which is preliminary data.</text>
</comment>
<feature type="transmembrane region" description="Helical" evidence="5">
    <location>
        <begin position="38"/>
        <end position="59"/>
    </location>
</feature>
<feature type="transmembrane region" description="Helical" evidence="5">
    <location>
        <begin position="223"/>
        <end position="245"/>
    </location>
</feature>
<dbReference type="PANTHER" id="PTHR23501">
    <property type="entry name" value="MAJOR FACILITATOR SUPERFAMILY"/>
    <property type="match status" value="1"/>
</dbReference>
<keyword evidence="8" id="KW-1185">Reference proteome</keyword>
<dbReference type="PROSITE" id="PS50850">
    <property type="entry name" value="MFS"/>
    <property type="match status" value="1"/>
</dbReference>
<keyword evidence="4 5" id="KW-0472">Membrane</keyword>
<dbReference type="GO" id="GO:0022857">
    <property type="term" value="F:transmembrane transporter activity"/>
    <property type="evidence" value="ECO:0007669"/>
    <property type="project" value="InterPro"/>
</dbReference>